<dbReference type="RefSeq" id="WP_150372242.1">
    <property type="nucleotide sequence ID" value="NZ_CP044065.1"/>
</dbReference>
<evidence type="ECO:0000313" key="1">
    <source>
        <dbReference type="EMBL" id="QET02201.1"/>
    </source>
</evidence>
<sequence length="290" mass="31380">MPVIPPALPSHPPLPRPVRAQALELLCMNDARAKAAATRALYAALEGSGEGAAGAGSIDTDACIVADPARALPGRPERPELVPPQHVERRRSIHTTAGRANLIHALCHIEFNAINLALDAVWRFSGMPAAFYTDWMRVADEEAYHFTLLADHLETLGARYGDFTAHNSLWEMCDKTAGDVLARMALVPRTLEARGLDASPPVRAKLAEAGDDAAAAIIDIILRDEVGHVAIGNRWYRYLCARRGLDPVATYPLLSRQYGAPKPRGPFNVEARRAAGFDDDELAWLEGAAG</sequence>
<dbReference type="EMBL" id="CP044065">
    <property type="protein sequence ID" value="QET02201.1"/>
    <property type="molecule type" value="Genomic_DNA"/>
</dbReference>
<dbReference type="PANTHER" id="PTHR42782">
    <property type="entry name" value="SI:CH73-314G15.3"/>
    <property type="match status" value="1"/>
</dbReference>
<dbReference type="Proteomes" id="UP000322822">
    <property type="component" value="Chromosome 1"/>
</dbReference>
<dbReference type="InterPro" id="IPR009078">
    <property type="entry name" value="Ferritin-like_SF"/>
</dbReference>
<evidence type="ECO:0000313" key="2">
    <source>
        <dbReference type="Proteomes" id="UP000322822"/>
    </source>
</evidence>
<dbReference type="CDD" id="cd00657">
    <property type="entry name" value="Ferritin_like"/>
    <property type="match status" value="1"/>
</dbReference>
<gene>
    <name evidence="1" type="ORF">FOB72_09265</name>
</gene>
<reference evidence="1 2" key="1">
    <citation type="submission" date="2019-09" db="EMBL/GenBank/DDBJ databases">
        <title>FDA dAtabase for Regulatory Grade micrObial Sequences (FDA-ARGOS): Supporting development and validation of Infectious Disease Dx tests.</title>
        <authorList>
            <person name="Sciortino C."/>
            <person name="Tallon L."/>
            <person name="Sadzewicz L."/>
            <person name="Vavikolanu K."/>
            <person name="Mehta A."/>
            <person name="Aluvathingal J."/>
            <person name="Nadendla S."/>
            <person name="Nandy P."/>
            <person name="Geyer C."/>
            <person name="Yan Y."/>
            <person name="Sichtig H."/>
        </authorList>
    </citation>
    <scope>NUCLEOTIDE SEQUENCE [LARGE SCALE GENOMIC DNA]</scope>
    <source>
        <strain evidence="1 2">FDAARGOS_664</strain>
    </source>
</reference>
<dbReference type="PIRSF" id="PIRSF012318">
    <property type="entry name" value="UCP012318"/>
    <property type="match status" value="1"/>
</dbReference>
<dbReference type="OrthoDB" id="9778629at2"/>
<protein>
    <submittedName>
        <fullName evidence="1">Ferritin-like domain-containing protein</fullName>
    </submittedName>
</protein>
<name>A0A5P2H2L7_9BURK</name>
<accession>A0A5P2H2L7</accession>
<organism evidence="1 2">
    <name type="scientific">Cupriavidus pauculus</name>
    <dbReference type="NCBI Taxonomy" id="82633"/>
    <lineage>
        <taxon>Bacteria</taxon>
        <taxon>Pseudomonadati</taxon>
        <taxon>Pseudomonadota</taxon>
        <taxon>Betaproteobacteria</taxon>
        <taxon>Burkholderiales</taxon>
        <taxon>Burkholderiaceae</taxon>
        <taxon>Cupriavidus</taxon>
    </lineage>
</organism>
<dbReference type="InterPro" id="IPR007402">
    <property type="entry name" value="DUF455"/>
</dbReference>
<dbReference type="SUPFAM" id="SSF47240">
    <property type="entry name" value="Ferritin-like"/>
    <property type="match status" value="1"/>
</dbReference>
<proteinExistence type="predicted"/>
<dbReference type="PANTHER" id="PTHR42782:SF4">
    <property type="entry name" value="DUF455 DOMAIN-CONTAINING PROTEIN"/>
    <property type="match status" value="1"/>
</dbReference>
<dbReference type="InterPro" id="IPR011197">
    <property type="entry name" value="UCP012318"/>
</dbReference>
<dbReference type="Pfam" id="PF04305">
    <property type="entry name" value="DUF455"/>
    <property type="match status" value="1"/>
</dbReference>
<dbReference type="AlphaFoldDB" id="A0A5P2H2L7"/>